<sequence length="686" mass="78914">MDTAGREEEERYSLALGRIKQIRQEHSVPEGFRDFFEKEAAFLLQMDALAGRLHAGELRDASLKELEQINRDIYSELLPESYGTCWGNPVYAAAVLGDGYGKYFSFLYAELRGVTVYAYEGRKLDMLRCMELFLECYHMFGEEELPTPENLRDTLYWYVSDYCGEMVEYRIRELVDPSLDFAARIILESDLTDIRYLYRFGEYITENEKKTAEFLAAQSQEDIDAMARTYTEGYRIGFEVTGKDLSRKKTVNIRYRLGFERMVRAAILQFREMGLSPVIYRSAAHAVNKRQNLRIGYYGAIPNKQFEYDHRNDEAVYLDENLAARKLRCQQEAFEKYKDLAAVHAGPACIEVFGEIPFVPESRDAACALTEEQQKLRVRMDSESGQITNRYIIGEERSFTIIAYPVPEIGEQYPEIFRETVKINTLDYKKYRQIQQILIDLLDQGTEVHVGGRNGNQTDLTIRLHPLENPDRETNFENCVADVNIPVGEVFTSPLLSGTGGLLHVKQVYLEGLEYRDLKITVKDGMITDYTCGNFAREEDNRRYIEENILFHHPSLPMGEFAVGTNTTAYAMARKYGIQEKLPILIAEKTGPHFAFGDTCYSWQEDTKVCNPDGKEIIARDNECSLLRKTDVGKAYFNCHTDITIPYDELGHIRVKTEDGREISILEEGRFVPEGTEELNEALDFD</sequence>
<reference evidence="2" key="1">
    <citation type="submission" date="2020-10" db="EMBL/GenBank/DDBJ databases">
        <authorList>
            <person name="Gilroy R."/>
        </authorList>
    </citation>
    <scope>NUCLEOTIDE SEQUENCE</scope>
    <source>
        <strain evidence="2">CHK188-20938</strain>
    </source>
</reference>
<proteinExistence type="predicted"/>
<dbReference type="AlphaFoldDB" id="A0A9D1P393"/>
<comment type="caution">
    <text evidence="2">The sequence shown here is derived from an EMBL/GenBank/DDBJ whole genome shotgun (WGS) entry which is preliminary data.</text>
</comment>
<dbReference type="SUPFAM" id="SSF144052">
    <property type="entry name" value="Thermophilic metalloprotease-like"/>
    <property type="match status" value="1"/>
</dbReference>
<evidence type="ECO:0000313" key="3">
    <source>
        <dbReference type="Proteomes" id="UP000824169"/>
    </source>
</evidence>
<keyword evidence="2" id="KW-0031">Aminopeptidase</keyword>
<dbReference type="InterPro" id="IPR000787">
    <property type="entry name" value="Peptidase_M29"/>
</dbReference>
<dbReference type="PANTHER" id="PTHR34448:SF1">
    <property type="entry name" value="BLL6088 PROTEIN"/>
    <property type="match status" value="1"/>
</dbReference>
<dbReference type="Proteomes" id="UP000824169">
    <property type="component" value="Unassembled WGS sequence"/>
</dbReference>
<keyword evidence="2" id="KW-0645">Protease</keyword>
<accession>A0A9D1P393</accession>
<dbReference type="Pfam" id="PF02073">
    <property type="entry name" value="Peptidase_M29"/>
    <property type="match status" value="1"/>
</dbReference>
<dbReference type="GO" id="GO:0004177">
    <property type="term" value="F:aminopeptidase activity"/>
    <property type="evidence" value="ECO:0007669"/>
    <property type="project" value="UniProtKB-KW"/>
</dbReference>
<dbReference type="InterPro" id="IPR052170">
    <property type="entry name" value="M29_Exopeptidase"/>
</dbReference>
<dbReference type="GO" id="GO:0006508">
    <property type="term" value="P:proteolysis"/>
    <property type="evidence" value="ECO:0007669"/>
    <property type="project" value="InterPro"/>
</dbReference>
<reference evidence="2" key="2">
    <citation type="journal article" date="2021" name="PeerJ">
        <title>Extensive microbial diversity within the chicken gut microbiome revealed by metagenomics and culture.</title>
        <authorList>
            <person name="Gilroy R."/>
            <person name="Ravi A."/>
            <person name="Getino M."/>
            <person name="Pursley I."/>
            <person name="Horton D.L."/>
            <person name="Alikhan N.F."/>
            <person name="Baker D."/>
            <person name="Gharbi K."/>
            <person name="Hall N."/>
            <person name="Watson M."/>
            <person name="Adriaenssens E.M."/>
            <person name="Foster-Nyarko E."/>
            <person name="Jarju S."/>
            <person name="Secka A."/>
            <person name="Antonio M."/>
            <person name="Oren A."/>
            <person name="Chaudhuri R.R."/>
            <person name="La Ragione R."/>
            <person name="Hildebrand F."/>
            <person name="Pallen M.J."/>
        </authorList>
    </citation>
    <scope>NUCLEOTIDE SEQUENCE</scope>
    <source>
        <strain evidence="2">CHK188-20938</strain>
    </source>
</reference>
<evidence type="ECO:0000313" key="2">
    <source>
        <dbReference type="EMBL" id="HIV25650.1"/>
    </source>
</evidence>
<dbReference type="PANTHER" id="PTHR34448">
    <property type="entry name" value="AMINOPEPTIDASE"/>
    <property type="match status" value="1"/>
</dbReference>
<dbReference type="EMBL" id="DVOO01000022">
    <property type="protein sequence ID" value="HIV25650.1"/>
    <property type="molecule type" value="Genomic_DNA"/>
</dbReference>
<keyword evidence="2" id="KW-0378">Hydrolase</keyword>
<dbReference type="GO" id="GO:0046872">
    <property type="term" value="F:metal ion binding"/>
    <property type="evidence" value="ECO:0007669"/>
    <property type="project" value="UniProtKB-KW"/>
</dbReference>
<keyword evidence="1" id="KW-0479">Metal-binding</keyword>
<organism evidence="2 3">
    <name type="scientific">Candidatus Scatomonas pullistercoris</name>
    <dbReference type="NCBI Taxonomy" id="2840920"/>
    <lineage>
        <taxon>Bacteria</taxon>
        <taxon>Bacillati</taxon>
        <taxon>Bacillota</taxon>
        <taxon>Clostridia</taxon>
        <taxon>Lachnospirales</taxon>
        <taxon>Lachnospiraceae</taxon>
        <taxon>Lachnospiraceae incertae sedis</taxon>
        <taxon>Candidatus Scatomonas</taxon>
    </lineage>
</organism>
<name>A0A9D1P393_9FIRM</name>
<protein>
    <submittedName>
        <fullName evidence="2">Aminopeptidase</fullName>
    </submittedName>
</protein>
<gene>
    <name evidence="2" type="ORF">IAB71_07715</name>
</gene>
<evidence type="ECO:0000256" key="1">
    <source>
        <dbReference type="ARBA" id="ARBA00022723"/>
    </source>
</evidence>